<proteinExistence type="predicted"/>
<accession>A0A1G1T5P6</accession>
<organism evidence="1 2">
    <name type="scientific">Hymenobacter lapidarius</name>
    <dbReference type="NCBI Taxonomy" id="1908237"/>
    <lineage>
        <taxon>Bacteria</taxon>
        <taxon>Pseudomonadati</taxon>
        <taxon>Bacteroidota</taxon>
        <taxon>Cytophagia</taxon>
        <taxon>Cytophagales</taxon>
        <taxon>Hymenobacteraceae</taxon>
        <taxon>Hymenobacter</taxon>
    </lineage>
</organism>
<dbReference type="STRING" id="1908237.BEN47_01115"/>
<sequence length="191" mass="21760">MVRFVLLVSLLWLSLPGLAQVRKPLPLGYLQWSATHRLQPSDFQFRLRPQNNLNQSVGSMGLQMDGMVGDLFGKRANRVVQNVFHSAGSYLDSTDQTTTALQIRYIQTLWDINEVAARHLRQELRAGAKRMLLIGKPDINDLFRAAYENANKRQIQYADETKYGLFLDKQAVWERLLVSELAELAAFAVPD</sequence>
<reference evidence="1 2" key="1">
    <citation type="submission" date="2016-08" db="EMBL/GenBank/DDBJ databases">
        <title>Hymenobacter coccineus sp. nov., Hymenobacter lapidarius sp. nov. and Hymenobacter glacialis sp. nov., isolated from Antarctic soil.</title>
        <authorList>
            <person name="Sedlacek I."/>
            <person name="Kralova S."/>
            <person name="Kyrova K."/>
            <person name="Maslanova I."/>
            <person name="Stankova E."/>
            <person name="Vrbovska V."/>
            <person name="Nemec M."/>
            <person name="Bartak M."/>
            <person name="Svec P."/>
            <person name="Busse H.-J."/>
            <person name="Pantucek R."/>
        </authorList>
    </citation>
    <scope>NUCLEOTIDE SEQUENCE [LARGE SCALE GENOMIC DNA]</scope>
    <source>
        <strain evidence="1 2">CCM 8643</strain>
    </source>
</reference>
<name>A0A1G1T5P6_9BACT</name>
<keyword evidence="2" id="KW-1185">Reference proteome</keyword>
<evidence type="ECO:0000313" key="2">
    <source>
        <dbReference type="Proteomes" id="UP000176294"/>
    </source>
</evidence>
<evidence type="ECO:0000313" key="1">
    <source>
        <dbReference type="EMBL" id="OGX86189.1"/>
    </source>
</evidence>
<gene>
    <name evidence="1" type="ORF">BEN47_01115</name>
</gene>
<dbReference type="EMBL" id="MDZB01000098">
    <property type="protein sequence ID" value="OGX86189.1"/>
    <property type="molecule type" value="Genomic_DNA"/>
</dbReference>
<comment type="caution">
    <text evidence="1">The sequence shown here is derived from an EMBL/GenBank/DDBJ whole genome shotgun (WGS) entry which is preliminary data.</text>
</comment>
<dbReference type="AlphaFoldDB" id="A0A1G1T5P6"/>
<dbReference type="Proteomes" id="UP000176294">
    <property type="component" value="Unassembled WGS sequence"/>
</dbReference>
<protein>
    <submittedName>
        <fullName evidence="1">Uncharacterized protein</fullName>
    </submittedName>
</protein>